<gene>
    <name evidence="5" type="ORF">MGAL_10B040117</name>
</gene>
<dbReference type="EMBL" id="UYJE01004422">
    <property type="protein sequence ID" value="VDI27861.1"/>
    <property type="molecule type" value="Genomic_DNA"/>
</dbReference>
<dbReference type="InterPro" id="IPR035979">
    <property type="entry name" value="RBD_domain_sf"/>
</dbReference>
<evidence type="ECO:0000313" key="5">
    <source>
        <dbReference type="EMBL" id="VDI27861.1"/>
    </source>
</evidence>
<dbReference type="GO" id="GO:0005634">
    <property type="term" value="C:nucleus"/>
    <property type="evidence" value="ECO:0007669"/>
    <property type="project" value="TreeGrafter"/>
</dbReference>
<dbReference type="InterPro" id="IPR050502">
    <property type="entry name" value="Euk_RNA-bind_prot"/>
</dbReference>
<feature type="compositionally biased region" description="Low complexity" evidence="3">
    <location>
        <begin position="1"/>
        <end position="14"/>
    </location>
</feature>
<feature type="region of interest" description="Disordered" evidence="3">
    <location>
        <begin position="1"/>
        <end position="40"/>
    </location>
</feature>
<sequence>MATSMSHSRSSTTSEKNTNAVSSGEINGHKQPSHADQKGSELAAKQFYSNNQITLKNVNTVLTELTGTLTENGVNILEFDEQNKQAKVQFKDCDNVLDVMEYLSRSFDVSVESSNKLLCLAHLPSTYTDQQLRELVSSHGSLCKCFMYRCRHTGESLGYGFVEFDCTIEKSKQIELELDWKEVDSHSIHCETVNITSYDKLCSKCLLIDNLPTDFTDVMALRDIFSCCHKPLYCQIVMKDNESLGYGIIEYKTYQEAQRSKDKLDNHVVQDQPIRLTYCIPGKPGIFLCSKIISKFGSCDRTEPPKKGLLPDPIFMKDDLLKTPLVRQLCQQQPNLMGCFKQALTQLQQTYMNQVNSSAKPGLLGPAPSVQLNPLINPSMQLGLIVLLALQLQSKSQNKILSPLDLFGLVLNQHTKQDGPSSILGDPLTVQASVVLKNLTSQISAVQPLTSNPPVNLQQNNEHNSSLLQSLALNLKNVNMNMLINLGQLASSIQTSSGLLGSGPPQPLMNDQSLVKNAKVTEQKPKPKSLLDLDMSNYQQKMYPVQDRMKSSVKENIPYNRGTALQQEGVYSANPAINNNMQLNRQTSGMHLDQYGNFTSQNESRHYPAAYDQINKATSLPNINQGVSHSSQYVDNVTNVKPLMTDMSRSQYVDNATNVKPLMTNL</sequence>
<keyword evidence="1 2" id="KW-0694">RNA-binding</keyword>
<feature type="compositionally biased region" description="Polar residues" evidence="3">
    <location>
        <begin position="15"/>
        <end position="25"/>
    </location>
</feature>
<dbReference type="AlphaFoldDB" id="A0A8B6E1Y2"/>
<dbReference type="Gene3D" id="3.30.70.330">
    <property type="match status" value="3"/>
</dbReference>
<evidence type="ECO:0000259" key="4">
    <source>
        <dbReference type="PROSITE" id="PS50102"/>
    </source>
</evidence>
<evidence type="ECO:0000256" key="1">
    <source>
        <dbReference type="ARBA" id="ARBA00022884"/>
    </source>
</evidence>
<dbReference type="InterPro" id="IPR000504">
    <property type="entry name" value="RRM_dom"/>
</dbReference>
<dbReference type="SMART" id="SM00360">
    <property type="entry name" value="RRM"/>
    <property type="match status" value="2"/>
</dbReference>
<dbReference type="Proteomes" id="UP000596742">
    <property type="component" value="Unassembled WGS sequence"/>
</dbReference>
<evidence type="ECO:0000313" key="6">
    <source>
        <dbReference type="Proteomes" id="UP000596742"/>
    </source>
</evidence>
<protein>
    <recommendedName>
        <fullName evidence="4">RRM domain-containing protein</fullName>
    </recommendedName>
</protein>
<evidence type="ECO:0000256" key="2">
    <source>
        <dbReference type="PROSITE-ProRule" id="PRU00176"/>
    </source>
</evidence>
<dbReference type="PANTHER" id="PTHR48025:SF1">
    <property type="entry name" value="RRM DOMAIN-CONTAINING PROTEIN"/>
    <property type="match status" value="1"/>
</dbReference>
<dbReference type="SUPFAM" id="SSF54928">
    <property type="entry name" value="RNA-binding domain, RBD"/>
    <property type="match status" value="1"/>
</dbReference>
<proteinExistence type="predicted"/>
<accession>A0A8B6E1Y2</accession>
<dbReference type="InterPro" id="IPR012677">
    <property type="entry name" value="Nucleotide-bd_a/b_plait_sf"/>
</dbReference>
<name>A0A8B6E1Y2_MYTGA</name>
<feature type="domain" description="RRM" evidence="4">
    <location>
        <begin position="204"/>
        <end position="281"/>
    </location>
</feature>
<dbReference type="Pfam" id="PF00076">
    <property type="entry name" value="RRM_1"/>
    <property type="match status" value="2"/>
</dbReference>
<dbReference type="GO" id="GO:0003729">
    <property type="term" value="F:mRNA binding"/>
    <property type="evidence" value="ECO:0007669"/>
    <property type="project" value="TreeGrafter"/>
</dbReference>
<keyword evidence="6" id="KW-1185">Reference proteome</keyword>
<organism evidence="5 6">
    <name type="scientific">Mytilus galloprovincialis</name>
    <name type="common">Mediterranean mussel</name>
    <dbReference type="NCBI Taxonomy" id="29158"/>
    <lineage>
        <taxon>Eukaryota</taxon>
        <taxon>Metazoa</taxon>
        <taxon>Spiralia</taxon>
        <taxon>Lophotrochozoa</taxon>
        <taxon>Mollusca</taxon>
        <taxon>Bivalvia</taxon>
        <taxon>Autobranchia</taxon>
        <taxon>Pteriomorphia</taxon>
        <taxon>Mytilida</taxon>
        <taxon>Mytiloidea</taxon>
        <taxon>Mytilidae</taxon>
        <taxon>Mytilinae</taxon>
        <taxon>Mytilus</taxon>
    </lineage>
</organism>
<comment type="caution">
    <text evidence="5">The sequence shown here is derived from an EMBL/GenBank/DDBJ whole genome shotgun (WGS) entry which is preliminary data.</text>
</comment>
<feature type="domain" description="RRM" evidence="4">
    <location>
        <begin position="116"/>
        <end position="195"/>
    </location>
</feature>
<dbReference type="OrthoDB" id="639027at2759"/>
<dbReference type="PANTHER" id="PTHR48025">
    <property type="entry name" value="OS02G0815200 PROTEIN"/>
    <property type="match status" value="1"/>
</dbReference>
<evidence type="ECO:0000256" key="3">
    <source>
        <dbReference type="SAM" id="MobiDB-lite"/>
    </source>
</evidence>
<reference evidence="5" key="1">
    <citation type="submission" date="2018-11" db="EMBL/GenBank/DDBJ databases">
        <authorList>
            <person name="Alioto T."/>
            <person name="Alioto T."/>
        </authorList>
    </citation>
    <scope>NUCLEOTIDE SEQUENCE</scope>
</reference>
<dbReference type="PROSITE" id="PS50102">
    <property type="entry name" value="RRM"/>
    <property type="match status" value="2"/>
</dbReference>